<evidence type="ECO:0000313" key="4">
    <source>
        <dbReference type="Proteomes" id="UP000050164"/>
    </source>
</evidence>
<sequence>MAAVHKRKLKWSKCFRPLRAQHQPVVAQFQSGIATLQQVDAASHGRQVNSFLGCAALDVGDIGAQDLTEVLHGIAPVGAGENPRMHDSAQGRSIRGAGKIVIHGAWDLCGREAVAKPGQQADQLVGRQQVEQHQRVGLLGRLVVVHAVALGFQDPVESLDVSVSVPIVIPIQFRQFRIALELADHAVVEWNEHASAHVVPLVALLRCQPELFDQMAAIGQR</sequence>
<gene>
    <name evidence="1" type="ORF">ERS007657_02648</name>
    <name evidence="2" type="ORF">ERS027659_03602</name>
</gene>
<reference evidence="3 4" key="1">
    <citation type="submission" date="2015-03" db="EMBL/GenBank/DDBJ databases">
        <authorList>
            <consortium name="Pathogen Informatics"/>
        </authorList>
    </citation>
    <scope>NUCLEOTIDE SEQUENCE [LARGE SCALE GENOMIC DNA]</scope>
    <source>
        <strain evidence="2 4">Bir 185</strain>
        <strain evidence="1 3">C09601061</strain>
    </source>
</reference>
<dbReference type="EMBL" id="CGCX01001067">
    <property type="protein sequence ID" value="CFR88075.1"/>
    <property type="molecule type" value="Genomic_DNA"/>
</dbReference>
<evidence type="ECO:0000313" key="3">
    <source>
        <dbReference type="Proteomes" id="UP000046680"/>
    </source>
</evidence>
<dbReference type="EMBL" id="CNFT01001079">
    <property type="protein sequence ID" value="CKS81893.1"/>
    <property type="molecule type" value="Genomic_DNA"/>
</dbReference>
<dbReference type="Proteomes" id="UP000050164">
    <property type="component" value="Unassembled WGS sequence"/>
</dbReference>
<evidence type="ECO:0000313" key="1">
    <source>
        <dbReference type="EMBL" id="CFR88075.1"/>
    </source>
</evidence>
<protein>
    <submittedName>
        <fullName evidence="1">Uncharacterized protein</fullName>
    </submittedName>
</protein>
<organism evidence="1 3">
    <name type="scientific">Mycobacterium tuberculosis</name>
    <dbReference type="NCBI Taxonomy" id="1773"/>
    <lineage>
        <taxon>Bacteria</taxon>
        <taxon>Bacillati</taxon>
        <taxon>Actinomycetota</taxon>
        <taxon>Actinomycetes</taxon>
        <taxon>Mycobacteriales</taxon>
        <taxon>Mycobacteriaceae</taxon>
        <taxon>Mycobacterium</taxon>
        <taxon>Mycobacterium tuberculosis complex</taxon>
    </lineage>
</organism>
<name>A0A654U2Z4_MYCTX</name>
<evidence type="ECO:0000313" key="2">
    <source>
        <dbReference type="EMBL" id="CKS81893.1"/>
    </source>
</evidence>
<dbReference type="AlphaFoldDB" id="A0A654U2Z4"/>
<proteinExistence type="predicted"/>
<accession>A0A654U2Z4</accession>
<dbReference type="Proteomes" id="UP000046680">
    <property type="component" value="Unassembled WGS sequence"/>
</dbReference>